<name>A0A7G5CCV0_WOLPI</name>
<dbReference type="AlphaFoldDB" id="A0A7G5CCV0"/>
<dbReference type="Proteomes" id="UP000515596">
    <property type="component" value="Chromosome"/>
</dbReference>
<evidence type="ECO:0000313" key="1">
    <source>
        <dbReference type="EMBL" id="QMV47034.1"/>
    </source>
</evidence>
<evidence type="ECO:0000313" key="2">
    <source>
        <dbReference type="Proteomes" id="UP000515596"/>
    </source>
</evidence>
<sequence length="64" mass="7166">MLRDTANKSRYDVGLQVSFQRVTLESSLYYAATYLKLSFLDPSSLGTAVIKEPVSTTRMIPFST</sequence>
<organism evidence="1 2">
    <name type="scientific">Wolbachia pipientis</name>
    <dbReference type="NCBI Taxonomy" id="955"/>
    <lineage>
        <taxon>Bacteria</taxon>
        <taxon>Pseudomonadati</taxon>
        <taxon>Pseudomonadota</taxon>
        <taxon>Alphaproteobacteria</taxon>
        <taxon>Rickettsiales</taxon>
        <taxon>Anaplasmataceae</taxon>
        <taxon>Wolbachieae</taxon>
        <taxon>Wolbachia</taxon>
    </lineage>
</organism>
<dbReference type="RefSeq" id="WP_182182702.1">
    <property type="nucleotide sequence ID" value="NZ_CP050530.1"/>
</dbReference>
<proteinExistence type="predicted"/>
<accession>A0A7G5CCV0</accession>
<reference evidence="1 2" key="1">
    <citation type="journal article" date="2020" name="Mol. Biol. Evol.">
        <title>Life and death of selfish genes: comparative genomics reveals the dynamic evolution of cytoplasmic incompatibility.</title>
        <authorList>
            <person name="Martinez J."/>
            <person name="Klasson L."/>
            <person name="Welch J."/>
            <person name="Jiggins F.M."/>
        </authorList>
    </citation>
    <scope>NUCLEOTIDE SEQUENCE [LARGE SCALE GENOMIC DNA]</scope>
    <source>
        <strain evidence="1">WNik</strain>
    </source>
</reference>
<protein>
    <submittedName>
        <fullName evidence="1">Uncharacterized protein</fullName>
    </submittedName>
</protein>
<gene>
    <name evidence="1" type="ORF">HC356_03065</name>
</gene>
<dbReference type="EMBL" id="CP050530">
    <property type="protein sequence ID" value="QMV47034.1"/>
    <property type="molecule type" value="Genomic_DNA"/>
</dbReference>